<dbReference type="InterPro" id="IPR001451">
    <property type="entry name" value="Hexapep"/>
</dbReference>
<keyword evidence="1" id="KW-0808">Transferase</keyword>
<dbReference type="AlphaFoldDB" id="F4CR31"/>
<evidence type="ECO:0008006" key="5">
    <source>
        <dbReference type="Google" id="ProtNLM"/>
    </source>
</evidence>
<dbReference type="eggNOG" id="COG0110">
    <property type="taxonomic scope" value="Bacteria"/>
</dbReference>
<sequence length="191" mass="19592">MIPRPRVRSTLARAATHLLNSASDLLGDDVVGRRLRSALLRASGARLPRSSSFHGGTYFSRAANLRVGENCFVNRRCYFDLEGTVTLGDGVTIGHGVTVVTSTHAVGPTSHRAGAVTARPVTVGRGAWIGANATVLPGVTVGPGAVVAAGAVVVDDVAPDTLVAGVPARAVRRLDGADALETARRARPTAG</sequence>
<dbReference type="KEGG" id="pdx:Psed_1855"/>
<keyword evidence="4" id="KW-1185">Reference proteome</keyword>
<dbReference type="Pfam" id="PF00132">
    <property type="entry name" value="Hexapep"/>
    <property type="match status" value="1"/>
</dbReference>
<dbReference type="GO" id="GO:0016740">
    <property type="term" value="F:transferase activity"/>
    <property type="evidence" value="ECO:0007669"/>
    <property type="project" value="UniProtKB-KW"/>
</dbReference>
<dbReference type="RefSeq" id="WP_013674020.1">
    <property type="nucleotide sequence ID" value="NC_015312.1"/>
</dbReference>
<dbReference type="PANTHER" id="PTHR23416">
    <property type="entry name" value="SIALIC ACID SYNTHASE-RELATED"/>
    <property type="match status" value="1"/>
</dbReference>
<evidence type="ECO:0000313" key="4">
    <source>
        <dbReference type="Proteomes" id="UP000007809"/>
    </source>
</evidence>
<evidence type="ECO:0000256" key="2">
    <source>
        <dbReference type="ARBA" id="ARBA00022737"/>
    </source>
</evidence>
<accession>F4CR31</accession>
<dbReference type="HOGENOM" id="CLU_051638_3_4_11"/>
<organism evidence="3 4">
    <name type="scientific">Pseudonocardia dioxanivorans (strain ATCC 55486 / DSM 44775 / JCM 13855 / CB1190)</name>
    <dbReference type="NCBI Taxonomy" id="675635"/>
    <lineage>
        <taxon>Bacteria</taxon>
        <taxon>Bacillati</taxon>
        <taxon>Actinomycetota</taxon>
        <taxon>Actinomycetes</taxon>
        <taxon>Pseudonocardiales</taxon>
        <taxon>Pseudonocardiaceae</taxon>
        <taxon>Pseudonocardia</taxon>
    </lineage>
</organism>
<evidence type="ECO:0000313" key="3">
    <source>
        <dbReference type="EMBL" id="AEA24089.1"/>
    </source>
</evidence>
<dbReference type="Pfam" id="PF14602">
    <property type="entry name" value="Hexapep_2"/>
    <property type="match status" value="1"/>
</dbReference>
<dbReference type="Proteomes" id="UP000007809">
    <property type="component" value="Chromosome"/>
</dbReference>
<dbReference type="STRING" id="675635.Psed_1855"/>
<dbReference type="Gene3D" id="2.160.10.10">
    <property type="entry name" value="Hexapeptide repeat proteins"/>
    <property type="match status" value="1"/>
</dbReference>
<protein>
    <recommendedName>
        <fullName evidence="5">Acetyltransferase</fullName>
    </recommendedName>
</protein>
<evidence type="ECO:0000256" key="1">
    <source>
        <dbReference type="ARBA" id="ARBA00022679"/>
    </source>
</evidence>
<dbReference type="SUPFAM" id="SSF51161">
    <property type="entry name" value="Trimeric LpxA-like enzymes"/>
    <property type="match status" value="1"/>
</dbReference>
<dbReference type="InterPro" id="IPR051159">
    <property type="entry name" value="Hexapeptide_acetyltransf"/>
</dbReference>
<gene>
    <name evidence="3" type="ordered locus">Psed_1855</name>
</gene>
<dbReference type="PROSITE" id="PS00101">
    <property type="entry name" value="HEXAPEP_TRANSFERASES"/>
    <property type="match status" value="1"/>
</dbReference>
<dbReference type="InterPro" id="IPR018357">
    <property type="entry name" value="Hexapep_transf_CS"/>
</dbReference>
<name>F4CR31_PSEUX</name>
<dbReference type="InterPro" id="IPR011004">
    <property type="entry name" value="Trimer_LpxA-like_sf"/>
</dbReference>
<keyword evidence="2" id="KW-0677">Repeat</keyword>
<proteinExistence type="predicted"/>
<reference evidence="3 4" key="1">
    <citation type="journal article" date="2011" name="J. Bacteriol.">
        <title>Genome sequence of the 1,4-dioxane-degrading Pseudonocardia dioxanivorans strain CB1190.</title>
        <authorList>
            <person name="Sales C.M."/>
            <person name="Mahendra S."/>
            <person name="Grostern A."/>
            <person name="Parales R.E."/>
            <person name="Goodwin L.A."/>
            <person name="Woyke T."/>
            <person name="Nolan M."/>
            <person name="Lapidus A."/>
            <person name="Chertkov O."/>
            <person name="Ovchinnikova G."/>
            <person name="Sczyrba A."/>
            <person name="Alvarez-Cohen L."/>
        </authorList>
    </citation>
    <scope>NUCLEOTIDE SEQUENCE [LARGE SCALE GENOMIC DNA]</scope>
    <source>
        <strain evidence="4">ATCC 55486 / DSM 44775 / JCM 13855 / CB1190</strain>
    </source>
</reference>
<dbReference type="EMBL" id="CP002593">
    <property type="protein sequence ID" value="AEA24089.1"/>
    <property type="molecule type" value="Genomic_DNA"/>
</dbReference>